<dbReference type="AlphaFoldDB" id="A0A7J8WU11"/>
<comment type="caution">
    <text evidence="1">The sequence shown here is derived from an EMBL/GenBank/DDBJ whole genome shotgun (WGS) entry which is preliminary data.</text>
</comment>
<evidence type="ECO:0000313" key="1">
    <source>
        <dbReference type="EMBL" id="MBA0678154.1"/>
    </source>
</evidence>
<dbReference type="Proteomes" id="UP000593577">
    <property type="component" value="Unassembled WGS sequence"/>
</dbReference>
<proteinExistence type="predicted"/>
<keyword evidence="2" id="KW-1185">Reference proteome</keyword>
<sequence>MIFLRNKGGSFILILFLYSRHVLTEKE</sequence>
<accession>A0A7J8WU11</accession>
<name>A0A7J8WU11_GOSAI</name>
<evidence type="ECO:0000313" key="2">
    <source>
        <dbReference type="Proteomes" id="UP000593577"/>
    </source>
</evidence>
<gene>
    <name evidence="1" type="ORF">Goari_019515</name>
</gene>
<organism evidence="1 2">
    <name type="scientific">Gossypium aridum</name>
    <name type="common">American cotton</name>
    <name type="synonym">Erioxylum aridum</name>
    <dbReference type="NCBI Taxonomy" id="34290"/>
    <lineage>
        <taxon>Eukaryota</taxon>
        <taxon>Viridiplantae</taxon>
        <taxon>Streptophyta</taxon>
        <taxon>Embryophyta</taxon>
        <taxon>Tracheophyta</taxon>
        <taxon>Spermatophyta</taxon>
        <taxon>Magnoliopsida</taxon>
        <taxon>eudicotyledons</taxon>
        <taxon>Gunneridae</taxon>
        <taxon>Pentapetalae</taxon>
        <taxon>rosids</taxon>
        <taxon>malvids</taxon>
        <taxon>Malvales</taxon>
        <taxon>Malvaceae</taxon>
        <taxon>Malvoideae</taxon>
        <taxon>Gossypium</taxon>
    </lineage>
</organism>
<dbReference type="EMBL" id="JABFAA010000003">
    <property type="protein sequence ID" value="MBA0678154.1"/>
    <property type="molecule type" value="Genomic_DNA"/>
</dbReference>
<reference evidence="1 2" key="1">
    <citation type="journal article" date="2019" name="Genome Biol. Evol.">
        <title>Insights into the evolution of the New World diploid cottons (Gossypium, subgenus Houzingenia) based on genome sequencing.</title>
        <authorList>
            <person name="Grover C.E."/>
            <person name="Arick M.A. 2nd"/>
            <person name="Thrash A."/>
            <person name="Conover J.L."/>
            <person name="Sanders W.S."/>
            <person name="Peterson D.G."/>
            <person name="Frelichowski J.E."/>
            <person name="Scheffler J.A."/>
            <person name="Scheffler B.E."/>
            <person name="Wendel J.F."/>
        </authorList>
    </citation>
    <scope>NUCLEOTIDE SEQUENCE [LARGE SCALE GENOMIC DNA]</scope>
    <source>
        <strain evidence="1">185</strain>
        <tissue evidence="1">Leaf</tissue>
    </source>
</reference>
<protein>
    <submittedName>
        <fullName evidence="1">Uncharacterized protein</fullName>
    </submittedName>
</protein>